<dbReference type="InterPro" id="IPR043128">
    <property type="entry name" value="Rev_trsase/Diguanyl_cyclase"/>
</dbReference>
<dbReference type="InterPro" id="IPR035919">
    <property type="entry name" value="EAL_sf"/>
</dbReference>
<name>A0A2U3N4E3_9GAMM</name>
<dbReference type="InterPro" id="IPR029787">
    <property type="entry name" value="Nucleotide_cyclase"/>
</dbReference>
<dbReference type="AlphaFoldDB" id="A0A2U3N4E3"/>
<dbReference type="Pfam" id="PF00563">
    <property type="entry name" value="EAL"/>
    <property type="match status" value="1"/>
</dbReference>
<feature type="domain" description="GGDEF" evidence="4">
    <location>
        <begin position="307"/>
        <end position="440"/>
    </location>
</feature>
<dbReference type="SUPFAM" id="SSF55785">
    <property type="entry name" value="PYP-like sensor domain (PAS domain)"/>
    <property type="match status" value="2"/>
</dbReference>
<dbReference type="Pfam" id="PF13188">
    <property type="entry name" value="PAS_8"/>
    <property type="match status" value="1"/>
</dbReference>
<organism evidence="5 6">
    <name type="scientific">Acinetobacter stercoris</name>
    <dbReference type="NCBI Taxonomy" id="2126983"/>
    <lineage>
        <taxon>Bacteria</taxon>
        <taxon>Pseudomonadati</taxon>
        <taxon>Pseudomonadota</taxon>
        <taxon>Gammaproteobacteria</taxon>
        <taxon>Moraxellales</taxon>
        <taxon>Moraxellaceae</taxon>
        <taxon>Acinetobacter</taxon>
    </lineage>
</organism>
<dbReference type="InterPro" id="IPR000014">
    <property type="entry name" value="PAS"/>
</dbReference>
<dbReference type="PROSITE" id="PS50887">
    <property type="entry name" value="GGDEF"/>
    <property type="match status" value="1"/>
</dbReference>
<dbReference type="SUPFAM" id="SSF141868">
    <property type="entry name" value="EAL domain-like"/>
    <property type="match status" value="1"/>
</dbReference>
<evidence type="ECO:0000313" key="5">
    <source>
        <dbReference type="EMBL" id="SPL72541.1"/>
    </source>
</evidence>
<dbReference type="PANTHER" id="PTHR44757:SF2">
    <property type="entry name" value="BIOFILM ARCHITECTURE MAINTENANCE PROTEIN MBAA"/>
    <property type="match status" value="1"/>
</dbReference>
<dbReference type="Gene3D" id="3.30.70.270">
    <property type="match status" value="1"/>
</dbReference>
<evidence type="ECO:0000259" key="1">
    <source>
        <dbReference type="PROSITE" id="PS50112"/>
    </source>
</evidence>
<protein>
    <submittedName>
        <fullName evidence="5">Cyclic di-GMP phosphodiesterase Gmr</fullName>
        <ecNumber evidence="5">3.1.4.52</ecNumber>
    </submittedName>
</protein>
<dbReference type="InterPro" id="IPR000160">
    <property type="entry name" value="GGDEF_dom"/>
</dbReference>
<accession>A0A2U3N4E3</accession>
<proteinExistence type="predicted"/>
<feature type="domain" description="PAS" evidence="1">
    <location>
        <begin position="154"/>
        <end position="194"/>
    </location>
</feature>
<dbReference type="Pfam" id="PF00990">
    <property type="entry name" value="GGDEF"/>
    <property type="match status" value="1"/>
</dbReference>
<feature type="domain" description="EAL" evidence="3">
    <location>
        <begin position="449"/>
        <end position="704"/>
    </location>
</feature>
<dbReference type="InParanoid" id="A0A2U3N4E3"/>
<dbReference type="Gene3D" id="3.30.450.20">
    <property type="entry name" value="PAS domain"/>
    <property type="match status" value="1"/>
</dbReference>
<feature type="domain" description="PAC" evidence="2">
    <location>
        <begin position="224"/>
        <end position="275"/>
    </location>
</feature>
<evidence type="ECO:0000259" key="4">
    <source>
        <dbReference type="PROSITE" id="PS50887"/>
    </source>
</evidence>
<dbReference type="PROSITE" id="PS50883">
    <property type="entry name" value="EAL"/>
    <property type="match status" value="1"/>
</dbReference>
<dbReference type="InterPro" id="IPR000700">
    <property type="entry name" value="PAS-assoc_C"/>
</dbReference>
<dbReference type="CDD" id="cd00130">
    <property type="entry name" value="PAS"/>
    <property type="match status" value="2"/>
</dbReference>
<dbReference type="SMART" id="SM00267">
    <property type="entry name" value="GGDEF"/>
    <property type="match status" value="1"/>
</dbReference>
<dbReference type="GO" id="GO:0071111">
    <property type="term" value="F:cyclic-guanylate-specific phosphodiesterase activity"/>
    <property type="evidence" value="ECO:0007669"/>
    <property type="project" value="UniProtKB-EC"/>
</dbReference>
<keyword evidence="6" id="KW-1185">Reference proteome</keyword>
<dbReference type="EMBL" id="OOGT01000338">
    <property type="protein sequence ID" value="SPL72541.1"/>
    <property type="molecule type" value="Genomic_DNA"/>
</dbReference>
<dbReference type="PROSITE" id="PS50112">
    <property type="entry name" value="PAS"/>
    <property type="match status" value="1"/>
</dbReference>
<sequence length="707" mass="80694">MKENEHSMYYFERVSEISLNYQNKKDILILDNTSQDVFKIFNCLPHPCAVCYLDDGAIIHANPKWQNQFGINHSFFDMIGKNDLQNFQNELIACVNLNNVFLKEIELIIESRIYNWFSLQVQIAKIASDSRMIIVMTATNIHHRKSTYLNQIAQFSAYKNMLDVSADCIKLLDKNGWILYVNMSGRKILGISDEGMTNWLDLVPIEYLGECKKALNLAASGKNAFAKMETMDTDGIHFWHIHFTPIVDQYNQTQSILCISRDITRQIKTVQKLERQNEFDPLTGLYNRKAFRQVVDKMLNEAKEQFSSIGLILMDLDYFKHVNETMGHEAGDHLLKVVAKRLSLELGKTAIIGRLGGDQFVAVISNVHDEKEVLGFAEIALRQLDTPVRYNNQQISGAMSIGCAMYPKDADNTSGLFRCVDTALSDLKQNGRGGVRTYNSSMLIRSEQKARQLNKARQVLRRNFITPYYQPKVDLFSQKIVGFEALLRWVCPTKGLRFPSVVAEAFNDYHLSTQISNQMQIKIFKDIRNWLDKGLEMVPIAINVAPVEFLRDDYAERFLTRIKEFDIPHHLVELEVTEYVLADRGSDYVQRALQLLKENGIRIALDDFGTGHSSLSRLKDYPIDCLKIDRSFIQLIEPDKEILAIIEALIQLAPKLELDIVAEGIETSSELEILAKSGCKVGQGFLFSKAVTATEVIGMLQNKVIYH</sequence>
<dbReference type="PROSITE" id="PS50113">
    <property type="entry name" value="PAC"/>
    <property type="match status" value="1"/>
</dbReference>
<dbReference type="NCBIfam" id="TIGR00254">
    <property type="entry name" value="GGDEF"/>
    <property type="match status" value="1"/>
</dbReference>
<dbReference type="CDD" id="cd01948">
    <property type="entry name" value="EAL"/>
    <property type="match status" value="1"/>
</dbReference>
<dbReference type="NCBIfam" id="TIGR00229">
    <property type="entry name" value="sensory_box"/>
    <property type="match status" value="1"/>
</dbReference>
<dbReference type="SUPFAM" id="SSF55073">
    <property type="entry name" value="Nucleotide cyclase"/>
    <property type="match status" value="1"/>
</dbReference>
<keyword evidence="5" id="KW-0378">Hydrolase</keyword>
<dbReference type="InterPro" id="IPR035965">
    <property type="entry name" value="PAS-like_dom_sf"/>
</dbReference>
<evidence type="ECO:0000259" key="2">
    <source>
        <dbReference type="PROSITE" id="PS50113"/>
    </source>
</evidence>
<gene>
    <name evidence="5" type="primary">gmr_4</name>
    <name evidence="5" type="ORF">KPC_3719</name>
</gene>
<reference evidence="6" key="1">
    <citation type="submission" date="2018-03" db="EMBL/GenBank/DDBJ databases">
        <authorList>
            <person name="Blom J."/>
        </authorList>
    </citation>
    <scope>NUCLEOTIDE SEQUENCE [LARGE SCALE GENOMIC DNA]</scope>
    <source>
        <strain evidence="6">KPC-SM-21</strain>
    </source>
</reference>
<dbReference type="InterPro" id="IPR001633">
    <property type="entry name" value="EAL_dom"/>
</dbReference>
<dbReference type="Gene3D" id="3.20.20.450">
    <property type="entry name" value="EAL domain"/>
    <property type="match status" value="1"/>
</dbReference>
<dbReference type="SMART" id="SM00052">
    <property type="entry name" value="EAL"/>
    <property type="match status" value="1"/>
</dbReference>
<dbReference type="CDD" id="cd01949">
    <property type="entry name" value="GGDEF"/>
    <property type="match status" value="1"/>
</dbReference>
<evidence type="ECO:0000259" key="3">
    <source>
        <dbReference type="PROSITE" id="PS50883"/>
    </source>
</evidence>
<dbReference type="InterPro" id="IPR052155">
    <property type="entry name" value="Biofilm_reg_signaling"/>
</dbReference>
<dbReference type="InterPro" id="IPR013656">
    <property type="entry name" value="PAS_4"/>
</dbReference>
<dbReference type="OrthoDB" id="9804951at2"/>
<dbReference type="Proteomes" id="UP000245974">
    <property type="component" value="Unassembled WGS sequence"/>
</dbReference>
<dbReference type="PANTHER" id="PTHR44757">
    <property type="entry name" value="DIGUANYLATE CYCLASE DGCP"/>
    <property type="match status" value="1"/>
</dbReference>
<evidence type="ECO:0000313" key="6">
    <source>
        <dbReference type="Proteomes" id="UP000245974"/>
    </source>
</evidence>
<dbReference type="Pfam" id="PF08448">
    <property type="entry name" value="PAS_4"/>
    <property type="match status" value="1"/>
</dbReference>
<dbReference type="EC" id="3.1.4.52" evidence="5"/>